<dbReference type="Proteomes" id="UP000694620">
    <property type="component" value="Chromosome 15"/>
</dbReference>
<reference evidence="1" key="2">
    <citation type="submission" date="2025-08" db="UniProtKB">
        <authorList>
            <consortium name="Ensembl"/>
        </authorList>
    </citation>
    <scope>IDENTIFICATION</scope>
</reference>
<keyword evidence="2" id="KW-1185">Reference proteome</keyword>
<dbReference type="InterPro" id="IPR036116">
    <property type="entry name" value="FN3_sf"/>
</dbReference>
<reference evidence="1" key="3">
    <citation type="submission" date="2025-09" db="UniProtKB">
        <authorList>
            <consortium name="Ensembl"/>
        </authorList>
    </citation>
    <scope>IDENTIFICATION</scope>
</reference>
<dbReference type="Ensembl" id="ENSECRT00000025555.1">
    <property type="protein sequence ID" value="ENSECRP00000025015.1"/>
    <property type="gene ID" value="ENSECRG00000016930.1"/>
</dbReference>
<sequence>RQQLPSALWLSLSTRTSQKWPDKLTTPEKIDFFTGGLDYDETETPTEHPVPSDQDIPCDYQPCRHLQRPCRELQKMQHCLCPGLTGDKIQPGQPLKVEVPETTYSSAQIHWCAPYSVISEYRITLSQKDTPITRTITNIFAQYIGKTKAVCPVVTLSGGC</sequence>
<accession>A0A8C4T0J5</accession>
<proteinExistence type="predicted"/>
<dbReference type="SUPFAM" id="SSF49265">
    <property type="entry name" value="Fibronectin type III"/>
    <property type="match status" value="1"/>
</dbReference>
<evidence type="ECO:0000313" key="2">
    <source>
        <dbReference type="Proteomes" id="UP000694620"/>
    </source>
</evidence>
<reference evidence="1" key="1">
    <citation type="submission" date="2021-06" db="EMBL/GenBank/DDBJ databases">
        <authorList>
            <consortium name="Wellcome Sanger Institute Data Sharing"/>
        </authorList>
    </citation>
    <scope>NUCLEOTIDE SEQUENCE [LARGE SCALE GENOMIC DNA]</scope>
</reference>
<evidence type="ECO:0000313" key="1">
    <source>
        <dbReference type="Ensembl" id="ENSECRP00000025015.1"/>
    </source>
</evidence>
<protein>
    <submittedName>
        <fullName evidence="1">Uncharacterized protein</fullName>
    </submittedName>
</protein>
<dbReference type="AlphaFoldDB" id="A0A8C4T0J5"/>
<organism evidence="1 2">
    <name type="scientific">Erpetoichthys calabaricus</name>
    <name type="common">Rope fish</name>
    <name type="synonym">Calamoichthys calabaricus</name>
    <dbReference type="NCBI Taxonomy" id="27687"/>
    <lineage>
        <taxon>Eukaryota</taxon>
        <taxon>Metazoa</taxon>
        <taxon>Chordata</taxon>
        <taxon>Craniata</taxon>
        <taxon>Vertebrata</taxon>
        <taxon>Euteleostomi</taxon>
        <taxon>Actinopterygii</taxon>
        <taxon>Polypteriformes</taxon>
        <taxon>Polypteridae</taxon>
        <taxon>Erpetoichthys</taxon>
    </lineage>
</organism>
<name>A0A8C4T0J5_ERPCA</name>
<dbReference type="GeneTree" id="ENSGT00980000201892"/>